<reference evidence="1" key="1">
    <citation type="submission" date="2023-06" db="EMBL/GenBank/DDBJ databases">
        <title>Genomic analysis of the entomopathogenic nematode Steinernema hermaphroditum.</title>
        <authorList>
            <person name="Schwarz E.M."/>
            <person name="Heppert J.K."/>
            <person name="Baniya A."/>
            <person name="Schwartz H.T."/>
            <person name="Tan C.-H."/>
            <person name="Antoshechkin I."/>
            <person name="Sternberg P.W."/>
            <person name="Goodrich-Blair H."/>
            <person name="Dillman A.R."/>
        </authorList>
    </citation>
    <scope>NUCLEOTIDE SEQUENCE</scope>
    <source>
        <strain evidence="1">PS9179</strain>
        <tissue evidence="1">Whole animal</tissue>
    </source>
</reference>
<evidence type="ECO:0000313" key="1">
    <source>
        <dbReference type="EMBL" id="KAK0407432.1"/>
    </source>
</evidence>
<name>A0AA39LRW5_9BILA</name>
<comment type="caution">
    <text evidence="1">The sequence shown here is derived from an EMBL/GenBank/DDBJ whole genome shotgun (WGS) entry which is preliminary data.</text>
</comment>
<organism evidence="1 2">
    <name type="scientific">Steinernema hermaphroditum</name>
    <dbReference type="NCBI Taxonomy" id="289476"/>
    <lineage>
        <taxon>Eukaryota</taxon>
        <taxon>Metazoa</taxon>
        <taxon>Ecdysozoa</taxon>
        <taxon>Nematoda</taxon>
        <taxon>Chromadorea</taxon>
        <taxon>Rhabditida</taxon>
        <taxon>Tylenchina</taxon>
        <taxon>Panagrolaimomorpha</taxon>
        <taxon>Strongyloidoidea</taxon>
        <taxon>Steinernematidae</taxon>
        <taxon>Steinernema</taxon>
    </lineage>
</organism>
<gene>
    <name evidence="1" type="ORF">QR680_019195</name>
</gene>
<proteinExistence type="predicted"/>
<evidence type="ECO:0000313" key="2">
    <source>
        <dbReference type="Proteomes" id="UP001175271"/>
    </source>
</evidence>
<protein>
    <submittedName>
        <fullName evidence="1">Uncharacterized protein</fullName>
    </submittedName>
</protein>
<dbReference type="EMBL" id="JAUCMV010000004">
    <property type="protein sequence ID" value="KAK0407432.1"/>
    <property type="molecule type" value="Genomic_DNA"/>
</dbReference>
<accession>A0AA39LRW5</accession>
<keyword evidence="2" id="KW-1185">Reference proteome</keyword>
<sequence>MQIRIWTAEANVHITKQQERNQLASSNSEDQSPVVAYHLVRPRVAGVNRDCPVRLLWGNRCLLTYPRRSPAPPHGFPCLFNVGRAPFPHSFCVCAWANINRELKTSATKPADCFERQQPKPYSPIQSPLSKEIISDWTSLTVICFGVCELSMSSFPLMCNARHTRDHFTVMTKKEDESTAARKDVVVLPTVDEKIVPFQYTEQKPMESISHLTLLNTSVDQWRATKLFLQNTAEQLVHSVSKFTPGNHH</sequence>
<dbReference type="AlphaFoldDB" id="A0AA39LRW5"/>
<dbReference type="Proteomes" id="UP001175271">
    <property type="component" value="Unassembled WGS sequence"/>
</dbReference>